<feature type="domain" description="Mur ligase central" evidence="2">
    <location>
        <begin position="113"/>
        <end position="284"/>
    </location>
</feature>
<evidence type="ECO:0000259" key="2">
    <source>
        <dbReference type="Pfam" id="PF08245"/>
    </source>
</evidence>
<dbReference type="Gene3D" id="3.40.1190.10">
    <property type="entry name" value="Mur-like, catalytic domain"/>
    <property type="match status" value="1"/>
</dbReference>
<dbReference type="OrthoDB" id="9804126at2"/>
<dbReference type="InterPro" id="IPR036615">
    <property type="entry name" value="Mur_ligase_C_dom_sf"/>
</dbReference>
<dbReference type="Pfam" id="PF01225">
    <property type="entry name" value="Mur_ligase"/>
    <property type="match status" value="1"/>
</dbReference>
<sequence>MSNSPQKVHFIAIGGAVMHNLALALHQKGYQVTGSDDEIYDPAKSRLQSAGILPDNIGWNEENIKEDLDAVILGMHARKENPELLKAQKLGLKIYSFPEYVYEQSKEKQRIVIAGSHGKTSITSIILHVLKYYNRNFDYLVGAQIEGFDLMVKLSDDAPTIIIEGDEYLSSALEMRSKFLFYHPHIALFSGIAWDHFNVFPKFEDYVKAFEELADGLPKAGAIIFDETDNMVDVICEKEREDVNKVPYKAHPYEVKNGVSYLLTDNGKVPLKIFGEHNMKNLNGAKKILERLAITEEMFYEAIQSFSGAAKRLEKLGENKYTQIFRDFAHAPSKVEATTKAGKELQPERQLIACYELHTYSSLNKDFLPHYAEKLDAADRAVVFYSPHTLEIKKMPAISKDEIKKAFGRDDIEVFTTAEELDSFLKSQNWYNSNLLLMSSGTFGGTDLSQLAKEILEMPVDIPEGEKTAVKNKKSSKLRGIFKRKK</sequence>
<name>A0A0N8HA44_9BACT</name>
<dbReference type="Proteomes" id="UP000050454">
    <property type="component" value="Unassembled WGS sequence"/>
</dbReference>
<dbReference type="Pfam" id="PF08245">
    <property type="entry name" value="Mur_ligase_M"/>
    <property type="match status" value="1"/>
</dbReference>
<dbReference type="SUPFAM" id="SSF53623">
    <property type="entry name" value="MurD-like peptide ligases, catalytic domain"/>
    <property type="match status" value="1"/>
</dbReference>
<dbReference type="SUPFAM" id="SSF53244">
    <property type="entry name" value="MurD-like peptide ligases, peptide-binding domain"/>
    <property type="match status" value="1"/>
</dbReference>
<dbReference type="STRING" id="1605367.AFM12_00365"/>
<keyword evidence="4" id="KW-1185">Reference proteome</keyword>
<dbReference type="Gene3D" id="3.90.190.20">
    <property type="entry name" value="Mur ligase, C-terminal domain"/>
    <property type="match status" value="1"/>
</dbReference>
<dbReference type="InterPro" id="IPR013221">
    <property type="entry name" value="Mur_ligase_cen"/>
</dbReference>
<reference evidence="3 4" key="1">
    <citation type="submission" date="2015-07" db="EMBL/GenBank/DDBJ databases">
        <title>The draft genome sequence of Leadbetterella sp. JN14-9.</title>
        <authorList>
            <person name="Liu Y."/>
            <person name="Du J."/>
            <person name="Shao Z."/>
        </authorList>
    </citation>
    <scope>NUCLEOTIDE SEQUENCE [LARGE SCALE GENOMIC DNA]</scope>
    <source>
        <strain evidence="3 4">JN14-9</strain>
    </source>
</reference>
<dbReference type="PANTHER" id="PTHR43445:SF5">
    <property type="entry name" value="UDP-N-ACETYLMURAMATE--L-ALANYL-GAMMA-D-GLUTAMYL-MESO-2,6-DIAMINOHEPTANDIOATE LIGASE"/>
    <property type="match status" value="1"/>
</dbReference>
<dbReference type="PATRIC" id="fig|1605367.3.peg.1395"/>
<dbReference type="InterPro" id="IPR050061">
    <property type="entry name" value="MurCDEF_pg_biosynth"/>
</dbReference>
<protein>
    <submittedName>
        <fullName evidence="3">Peptidoglycan synthetase</fullName>
    </submittedName>
</protein>
<proteinExistence type="predicted"/>
<evidence type="ECO:0000313" key="4">
    <source>
        <dbReference type="Proteomes" id="UP000050454"/>
    </source>
</evidence>
<dbReference type="PANTHER" id="PTHR43445">
    <property type="entry name" value="UDP-N-ACETYLMURAMATE--L-ALANINE LIGASE-RELATED"/>
    <property type="match status" value="1"/>
</dbReference>
<organism evidence="3 4">
    <name type="scientific">Jiulongibacter sediminis</name>
    <dbReference type="NCBI Taxonomy" id="1605367"/>
    <lineage>
        <taxon>Bacteria</taxon>
        <taxon>Pseudomonadati</taxon>
        <taxon>Bacteroidota</taxon>
        <taxon>Cytophagia</taxon>
        <taxon>Cytophagales</taxon>
        <taxon>Leadbetterellaceae</taxon>
        <taxon>Jiulongibacter</taxon>
    </lineage>
</organism>
<feature type="domain" description="Mur ligase N-terminal catalytic" evidence="1">
    <location>
        <begin position="7"/>
        <end position="103"/>
    </location>
</feature>
<dbReference type="Gene3D" id="3.40.50.720">
    <property type="entry name" value="NAD(P)-binding Rossmann-like Domain"/>
    <property type="match status" value="1"/>
</dbReference>
<dbReference type="AlphaFoldDB" id="A0A0N8HA44"/>
<dbReference type="InterPro" id="IPR000713">
    <property type="entry name" value="Mur_ligase_N"/>
</dbReference>
<accession>A0A0N8HA44</accession>
<dbReference type="GO" id="GO:0016881">
    <property type="term" value="F:acid-amino acid ligase activity"/>
    <property type="evidence" value="ECO:0007669"/>
    <property type="project" value="InterPro"/>
</dbReference>
<dbReference type="SUPFAM" id="SSF51984">
    <property type="entry name" value="MurCD N-terminal domain"/>
    <property type="match status" value="1"/>
</dbReference>
<dbReference type="RefSeq" id="WP_055143047.1">
    <property type="nucleotide sequence ID" value="NZ_JXSZ01000005.1"/>
</dbReference>
<gene>
    <name evidence="3" type="ORF">AFM12_00365</name>
</gene>
<evidence type="ECO:0000313" key="3">
    <source>
        <dbReference type="EMBL" id="KPM49140.1"/>
    </source>
</evidence>
<evidence type="ECO:0000259" key="1">
    <source>
        <dbReference type="Pfam" id="PF01225"/>
    </source>
</evidence>
<dbReference type="InterPro" id="IPR036565">
    <property type="entry name" value="Mur-like_cat_sf"/>
</dbReference>
<comment type="caution">
    <text evidence="3">The sequence shown here is derived from an EMBL/GenBank/DDBJ whole genome shotgun (WGS) entry which is preliminary data.</text>
</comment>
<dbReference type="GO" id="GO:0005524">
    <property type="term" value="F:ATP binding"/>
    <property type="evidence" value="ECO:0007669"/>
    <property type="project" value="InterPro"/>
</dbReference>
<dbReference type="EMBL" id="LGTQ01000005">
    <property type="protein sequence ID" value="KPM49140.1"/>
    <property type="molecule type" value="Genomic_DNA"/>
</dbReference>